<name>A0A6N9TR15_9ALTE</name>
<dbReference type="AlphaFoldDB" id="A0A6N9TR15"/>
<dbReference type="EMBL" id="JAAAWO010000015">
    <property type="protein sequence ID" value="NDW17068.1"/>
    <property type="molecule type" value="Genomic_DNA"/>
</dbReference>
<sequence length="308" mass="35290">MNLIPDSSTRNIFLIALVPCLVVSVLIFFQFFTAYGFNTTETDEFLRTNFSFGLLMSLGSGYFWLCLKFNNLNVISALISLLIKTNRLSEFSFKRKQLRSRYKLDAFNALVVACILVTFLVFVENLLSAPPTLHQYAYLMNTVVFFFFLGLAIVQISSNLNYLKKDVLVNVSNETDHINGLFVIVKLGMSYISKLIYLALVIPLLYIHREMMVSELLIFFIFFILVICGPIKKTWKLYCYWYEQKLRNSDKFDESGYSSRIFSGSVSADTIDTNSESSSAKGLLEVKKYIASLSLILLFWLAVHIFNS</sequence>
<keyword evidence="1" id="KW-1133">Transmembrane helix</keyword>
<evidence type="ECO:0000313" key="3">
    <source>
        <dbReference type="Proteomes" id="UP000471381"/>
    </source>
</evidence>
<gene>
    <name evidence="2" type="ORF">GTQ48_16245</name>
</gene>
<evidence type="ECO:0000313" key="2">
    <source>
        <dbReference type="EMBL" id="NDW17068.1"/>
    </source>
</evidence>
<dbReference type="Proteomes" id="UP000471381">
    <property type="component" value="Unassembled WGS sequence"/>
</dbReference>
<keyword evidence="3" id="KW-1185">Reference proteome</keyword>
<protein>
    <submittedName>
        <fullName evidence="2">Uncharacterized protein</fullName>
    </submittedName>
</protein>
<feature type="transmembrane region" description="Helical" evidence="1">
    <location>
        <begin position="212"/>
        <end position="231"/>
    </location>
</feature>
<feature type="transmembrane region" description="Helical" evidence="1">
    <location>
        <begin position="178"/>
        <end position="206"/>
    </location>
</feature>
<feature type="transmembrane region" description="Helical" evidence="1">
    <location>
        <begin position="135"/>
        <end position="157"/>
    </location>
</feature>
<evidence type="ECO:0000256" key="1">
    <source>
        <dbReference type="SAM" id="Phobius"/>
    </source>
</evidence>
<organism evidence="2 3">
    <name type="scientific">Alteromonas genovensis</name>
    <dbReference type="NCBI Taxonomy" id="471225"/>
    <lineage>
        <taxon>Bacteria</taxon>
        <taxon>Pseudomonadati</taxon>
        <taxon>Pseudomonadota</taxon>
        <taxon>Gammaproteobacteria</taxon>
        <taxon>Alteromonadales</taxon>
        <taxon>Alteromonadaceae</taxon>
        <taxon>Alteromonas/Salinimonas group</taxon>
        <taxon>Alteromonas</taxon>
    </lineage>
</organism>
<reference evidence="2 3" key="1">
    <citation type="submission" date="2020-01" db="EMBL/GenBank/DDBJ databases">
        <title>Genomes of bacteria type strains.</title>
        <authorList>
            <person name="Chen J."/>
            <person name="Zhu S."/>
            <person name="Yang J."/>
        </authorList>
    </citation>
    <scope>NUCLEOTIDE SEQUENCE [LARGE SCALE GENOMIC DNA]</scope>
    <source>
        <strain evidence="2 3">LMG 24078</strain>
    </source>
</reference>
<keyword evidence="1" id="KW-0812">Transmembrane</keyword>
<dbReference type="RefSeq" id="WP_163107605.1">
    <property type="nucleotide sequence ID" value="NZ_JAAAWO010000015.1"/>
</dbReference>
<feature type="transmembrane region" description="Helical" evidence="1">
    <location>
        <begin position="62"/>
        <end position="83"/>
    </location>
</feature>
<feature type="transmembrane region" description="Helical" evidence="1">
    <location>
        <begin position="289"/>
        <end position="306"/>
    </location>
</feature>
<keyword evidence="1" id="KW-0472">Membrane</keyword>
<comment type="caution">
    <text evidence="2">The sequence shown here is derived from an EMBL/GenBank/DDBJ whole genome shotgun (WGS) entry which is preliminary data.</text>
</comment>
<proteinExistence type="predicted"/>
<accession>A0A6N9TR15</accession>
<feature type="transmembrane region" description="Helical" evidence="1">
    <location>
        <begin position="12"/>
        <end position="37"/>
    </location>
</feature>
<feature type="transmembrane region" description="Helical" evidence="1">
    <location>
        <begin position="104"/>
        <end position="123"/>
    </location>
</feature>